<dbReference type="AlphaFoldDB" id="A0A5A9N6Y4"/>
<evidence type="ECO:0000313" key="2">
    <source>
        <dbReference type="Proteomes" id="UP000324632"/>
    </source>
</evidence>
<accession>A0A5A9N6Y4</accession>
<comment type="caution">
    <text evidence="1">The sequence shown here is derived from an EMBL/GenBank/DDBJ whole genome shotgun (WGS) entry which is preliminary data.</text>
</comment>
<organism evidence="1 2">
    <name type="scientific">Triplophysa tibetana</name>
    <dbReference type="NCBI Taxonomy" id="1572043"/>
    <lineage>
        <taxon>Eukaryota</taxon>
        <taxon>Metazoa</taxon>
        <taxon>Chordata</taxon>
        <taxon>Craniata</taxon>
        <taxon>Vertebrata</taxon>
        <taxon>Euteleostomi</taxon>
        <taxon>Actinopterygii</taxon>
        <taxon>Neopterygii</taxon>
        <taxon>Teleostei</taxon>
        <taxon>Ostariophysi</taxon>
        <taxon>Cypriniformes</taxon>
        <taxon>Nemacheilidae</taxon>
        <taxon>Triplophysa</taxon>
    </lineage>
</organism>
<gene>
    <name evidence="1" type="ORF">E1301_Tti000884</name>
</gene>
<keyword evidence="2" id="KW-1185">Reference proteome</keyword>
<dbReference type="EMBL" id="SOYY01000022">
    <property type="protein sequence ID" value="KAA0704801.1"/>
    <property type="molecule type" value="Genomic_DNA"/>
</dbReference>
<proteinExistence type="predicted"/>
<reference evidence="1 2" key="1">
    <citation type="journal article" date="2019" name="Mol. Ecol. Resour.">
        <title>Chromosome-level genome assembly of Triplophysa tibetana, a fish adapted to the harsh high-altitude environment of the Tibetan Plateau.</title>
        <authorList>
            <person name="Yang X."/>
            <person name="Liu H."/>
            <person name="Ma Z."/>
            <person name="Zou Y."/>
            <person name="Zou M."/>
            <person name="Mao Y."/>
            <person name="Li X."/>
            <person name="Wang H."/>
            <person name="Chen T."/>
            <person name="Wang W."/>
            <person name="Yang R."/>
        </authorList>
    </citation>
    <scope>NUCLEOTIDE SEQUENCE [LARGE SCALE GENOMIC DNA]</scope>
    <source>
        <strain evidence="1">TTIB1903HZAU</strain>
        <tissue evidence="1">Muscle</tissue>
    </source>
</reference>
<protein>
    <submittedName>
        <fullName evidence="1">Uncharacterized protein</fullName>
    </submittedName>
</protein>
<name>A0A5A9N6Y4_9TELE</name>
<dbReference type="Proteomes" id="UP000324632">
    <property type="component" value="Chromosome 22"/>
</dbReference>
<sequence length="70" mass="7848">MNLSTTQLGCKGQSEANDCVCCVVLYCVLCNAVFLIDRHALSPSCRLLENSAILDQYEQASMKYENVDRR</sequence>
<evidence type="ECO:0000313" key="1">
    <source>
        <dbReference type="EMBL" id="KAA0704801.1"/>
    </source>
</evidence>